<evidence type="ECO:0000313" key="2">
    <source>
        <dbReference type="EMBL" id="MBS0029843.1"/>
    </source>
</evidence>
<dbReference type="InterPro" id="IPR031161">
    <property type="entry name" value="Peptidase_M60_dom"/>
</dbReference>
<dbReference type="Gene3D" id="1.10.390.30">
    <property type="entry name" value="Peptidase M60, enhancin-like domain 3"/>
    <property type="match status" value="1"/>
</dbReference>
<proteinExistence type="predicted"/>
<dbReference type="SMART" id="SM01276">
    <property type="entry name" value="M60-like"/>
    <property type="match status" value="1"/>
</dbReference>
<evidence type="ECO:0000259" key="1">
    <source>
        <dbReference type="PROSITE" id="PS51723"/>
    </source>
</evidence>
<dbReference type="Gene3D" id="3.40.390.80">
    <property type="entry name" value="Peptidase M60, enhancin-like domain 2"/>
    <property type="match status" value="1"/>
</dbReference>
<dbReference type="InterPro" id="IPR042279">
    <property type="entry name" value="Pep_M60_3"/>
</dbReference>
<dbReference type="PANTHER" id="PTHR15730:SF5">
    <property type="entry name" value="SI:CH211-210B2.2-RELATED"/>
    <property type="match status" value="1"/>
</dbReference>
<dbReference type="Pfam" id="PF13402">
    <property type="entry name" value="Peptidase_M60"/>
    <property type="match status" value="1"/>
</dbReference>
<reference evidence="2 3" key="1">
    <citation type="submission" date="2021-04" db="EMBL/GenBank/DDBJ databases">
        <title>Chitinophaga sp. nov., isolated from the rhizosphere soil.</title>
        <authorList>
            <person name="He S."/>
        </authorList>
    </citation>
    <scope>NUCLEOTIDE SEQUENCE [LARGE SCALE GENOMIC DNA]</scope>
    <source>
        <strain evidence="2 3">2R12</strain>
    </source>
</reference>
<sequence>MIKYFVPAGMLLLAAVTSRGQQVASVVKPENIVIHPGATLPVKDSGLRKEINEWCIAQSTSPAYKNIKAHPSAAYFPGAVKTGAVAETRTVHLGHHQIPGSDVPVISRMEYSSPLQHNLYSTGLYAPAGQVVSIRVPDSLINRDIWVQIGVHTDYLGYWMAWEEAWRRMPMVTKRVPLNKGTVKIASPFGGLVYILAAPQSAGWEADFTISGGIAAPLFVLGKTTPAEWAEQLKSNKAPWGELMSDKMILTLPDTVLQKVKQPDSTMMLWNLIVAGEMELAQIPQPVYRPQRMVIDEQLAGGALHSGYPIMAHHSPSTHQLSADVMIDPGRLLVPSEGGANWGFFHEIGHNMQNLDWVFGGSTEVSCNFFSLYMFDRLVGGRNGAHPGVSNENTKRMIQQYFQKGADYDTWQQEPFLGLIMFRQLQEAFGWEAFKTFFRRYHELARKDPGGSYAKTDEQKRDLWAKIFSEVTGRNVAPFFETWGIPVSGPVKAELARLPGWMPYHFPE</sequence>
<accession>A0ABS5J3N7</accession>
<comment type="caution">
    <text evidence="2">The sequence shown here is derived from an EMBL/GenBank/DDBJ whole genome shotgun (WGS) entry which is preliminary data.</text>
</comment>
<dbReference type="InterPro" id="IPR051244">
    <property type="entry name" value="TCAF"/>
</dbReference>
<feature type="domain" description="Peptidase M60" evidence="1">
    <location>
        <begin position="117"/>
        <end position="430"/>
    </location>
</feature>
<gene>
    <name evidence="2" type="ORF">KE626_21145</name>
</gene>
<name>A0ABS5J3N7_9BACT</name>
<dbReference type="Proteomes" id="UP000676386">
    <property type="component" value="Unassembled WGS sequence"/>
</dbReference>
<dbReference type="RefSeq" id="WP_211974936.1">
    <property type="nucleotide sequence ID" value="NZ_CBFHAM010000096.1"/>
</dbReference>
<dbReference type="Gene3D" id="2.60.120.1250">
    <property type="entry name" value="Peptidase M60, enhancin-like domain 1"/>
    <property type="match status" value="1"/>
</dbReference>
<dbReference type="PANTHER" id="PTHR15730">
    <property type="entry name" value="EXPERIMENTAL AUTOIMMUNE PROSTATITIS ANTIGEN 2-RELATED"/>
    <property type="match status" value="1"/>
</dbReference>
<dbReference type="PROSITE" id="PS51723">
    <property type="entry name" value="PEPTIDASE_M60"/>
    <property type="match status" value="1"/>
</dbReference>
<evidence type="ECO:0000313" key="3">
    <source>
        <dbReference type="Proteomes" id="UP000676386"/>
    </source>
</evidence>
<dbReference type="InterPro" id="IPR035423">
    <property type="entry name" value="M60-like_N"/>
</dbReference>
<protein>
    <submittedName>
        <fullName evidence="2">M60 family metallopeptidase</fullName>
    </submittedName>
</protein>
<keyword evidence="3" id="KW-1185">Reference proteome</keyword>
<dbReference type="Pfam" id="PF17291">
    <property type="entry name" value="M60-like_N"/>
    <property type="match status" value="1"/>
</dbReference>
<dbReference type="EMBL" id="JAGTXB010000011">
    <property type="protein sequence ID" value="MBS0029843.1"/>
    <property type="molecule type" value="Genomic_DNA"/>
</dbReference>
<organism evidence="2 3">
    <name type="scientific">Chitinophaga hostae</name>
    <dbReference type="NCBI Taxonomy" id="2831022"/>
    <lineage>
        <taxon>Bacteria</taxon>
        <taxon>Pseudomonadati</taxon>
        <taxon>Bacteroidota</taxon>
        <taxon>Chitinophagia</taxon>
        <taxon>Chitinophagales</taxon>
        <taxon>Chitinophagaceae</taxon>
        <taxon>Chitinophaga</taxon>
    </lineage>
</organism>